<dbReference type="OrthoDB" id="5365713at2"/>
<dbReference type="PATRIC" id="fig|123899.6.peg.730"/>
<dbReference type="Proteomes" id="UP000076825">
    <property type="component" value="Chromosome 1"/>
</dbReference>
<dbReference type="NCBIfam" id="NF038264">
    <property type="entry name" value="kinase_SiaB"/>
    <property type="match status" value="1"/>
</dbReference>
<gene>
    <name evidence="1" type="ORF">SAMEA3906487_00757</name>
</gene>
<organism evidence="1 2">
    <name type="scientific">Bordetella trematum</name>
    <dbReference type="NCBI Taxonomy" id="123899"/>
    <lineage>
        <taxon>Bacteria</taxon>
        <taxon>Pseudomonadati</taxon>
        <taxon>Pseudomonadota</taxon>
        <taxon>Betaproteobacteria</taxon>
        <taxon>Burkholderiales</taxon>
        <taxon>Alcaligenaceae</taxon>
        <taxon>Bordetella</taxon>
    </lineage>
</organism>
<accession>A0A157PH71</accession>
<name>A0A157PH71_9BORD</name>
<dbReference type="InterPro" id="IPR046239">
    <property type="entry name" value="DUF6272"/>
</dbReference>
<protein>
    <submittedName>
        <fullName evidence="1">Uncharacterized protein</fullName>
    </submittedName>
</protein>
<dbReference type="eggNOG" id="ENOG502ZBV5">
    <property type="taxonomic scope" value="Bacteria"/>
</dbReference>
<dbReference type="GeneID" id="56587837"/>
<dbReference type="EMBL" id="LT546645">
    <property type="protein sequence ID" value="SAI67477.1"/>
    <property type="molecule type" value="Genomic_DNA"/>
</dbReference>
<dbReference type="Pfam" id="PF19788">
    <property type="entry name" value="DUF6272"/>
    <property type="match status" value="1"/>
</dbReference>
<sequence>MNAADLYALGERFDQNRVLLCFNGPISRSLIEELGNALKNYLSVEHARPAEAMDVFSVYIEMVQNIRQYAASCGNGDARATVVIGRNEEGRYVVSAGNLVRQPDGRTLVGRIGELATLDKAALKAAYKTQLHKPREPGVPSGAGLGLIDIARRAGAPLQASLSDSAQPGWDFFSLSVVI</sequence>
<dbReference type="NCBIfam" id="NF038262">
    <property type="entry name" value="SiaB_fam_kinase"/>
    <property type="match status" value="1"/>
</dbReference>
<dbReference type="RefSeq" id="WP_025515466.1">
    <property type="nucleotide sequence ID" value="NZ_CP016340.1"/>
</dbReference>
<proteinExistence type="predicted"/>
<evidence type="ECO:0000313" key="1">
    <source>
        <dbReference type="EMBL" id="SAI67477.1"/>
    </source>
</evidence>
<dbReference type="KEGG" id="btrm:SAMEA390648700757"/>
<dbReference type="STRING" id="123899.SAMEA3906487_00757"/>
<dbReference type="AlphaFoldDB" id="A0A157PH71"/>
<evidence type="ECO:0000313" key="2">
    <source>
        <dbReference type="Proteomes" id="UP000076825"/>
    </source>
</evidence>
<keyword evidence="2" id="KW-1185">Reference proteome</keyword>
<reference evidence="1 2" key="1">
    <citation type="submission" date="2016-04" db="EMBL/GenBank/DDBJ databases">
        <authorList>
            <consortium name="Pathogen Informatics"/>
        </authorList>
    </citation>
    <scope>NUCLEOTIDE SEQUENCE [LARGE SCALE GENOMIC DNA]</scope>
    <source>
        <strain evidence="1 2">H044680328</strain>
    </source>
</reference>